<dbReference type="KEGG" id="ada:A5CPEGH6_13550"/>
<evidence type="ECO:0000313" key="1">
    <source>
        <dbReference type="EMBL" id="BBL06717.1"/>
    </source>
</evidence>
<gene>
    <name evidence="1" type="ORF">A5CPEGH6_13550</name>
</gene>
<dbReference type="Gene3D" id="3.40.50.2000">
    <property type="entry name" value="Glycogen Phosphorylase B"/>
    <property type="match status" value="2"/>
</dbReference>
<accession>A0A4Y1X085</accession>
<protein>
    <recommendedName>
        <fullName evidence="3">Glycosyl transferase family 1 domain-containing protein</fullName>
    </recommendedName>
</protein>
<organism evidence="1 2">
    <name type="scientific">Alistipes dispar</name>
    <dbReference type="NCBI Taxonomy" id="2585119"/>
    <lineage>
        <taxon>Bacteria</taxon>
        <taxon>Pseudomonadati</taxon>
        <taxon>Bacteroidota</taxon>
        <taxon>Bacteroidia</taxon>
        <taxon>Bacteroidales</taxon>
        <taxon>Rikenellaceae</taxon>
        <taxon>Alistipes</taxon>
    </lineage>
</organism>
<dbReference type="AlphaFoldDB" id="A0A4Y1X085"/>
<evidence type="ECO:0008006" key="3">
    <source>
        <dbReference type="Google" id="ProtNLM"/>
    </source>
</evidence>
<dbReference type="PANTHER" id="PTHR12526:SF630">
    <property type="entry name" value="GLYCOSYLTRANSFERASE"/>
    <property type="match status" value="1"/>
</dbReference>
<keyword evidence="2" id="KW-1185">Reference proteome</keyword>
<dbReference type="Pfam" id="PF13692">
    <property type="entry name" value="Glyco_trans_1_4"/>
    <property type="match status" value="1"/>
</dbReference>
<dbReference type="Proteomes" id="UP000319374">
    <property type="component" value="Chromosome"/>
</dbReference>
<sequence>MFVNAVDSFSMLNFRFYKQHRTIARFIKYVMYRSVERRCFAYSDVINFVSSVDADYSKNLLDRKKIIVIPNGVDYAYFNSGNAVEREENALLFVGNYKNISNVTGIEYFVNKIYPLIKKRTPHLKLYIVGPYACFDFKDDDVIVTGYVEDLREYYRRCTVFIAPLLTGSGIKNKILEAMAAGIPIVSSSVGVDGIHVENGRHLLIVDGINQWCDEIVELLHSIPKREKLAINAQNYVKSNYAWNGAVSQYFQQFSSLIERK</sequence>
<proteinExistence type="predicted"/>
<dbReference type="EMBL" id="AP019736">
    <property type="protein sequence ID" value="BBL06717.1"/>
    <property type="molecule type" value="Genomic_DNA"/>
</dbReference>
<dbReference type="CDD" id="cd03801">
    <property type="entry name" value="GT4_PimA-like"/>
    <property type="match status" value="1"/>
</dbReference>
<name>A0A4Y1X085_9BACT</name>
<dbReference type="PANTHER" id="PTHR12526">
    <property type="entry name" value="GLYCOSYLTRANSFERASE"/>
    <property type="match status" value="1"/>
</dbReference>
<dbReference type="SUPFAM" id="SSF53756">
    <property type="entry name" value="UDP-Glycosyltransferase/glycogen phosphorylase"/>
    <property type="match status" value="1"/>
</dbReference>
<evidence type="ECO:0000313" key="2">
    <source>
        <dbReference type="Proteomes" id="UP000319374"/>
    </source>
</evidence>
<reference evidence="2" key="1">
    <citation type="submission" date="2019-06" db="EMBL/GenBank/DDBJ databases">
        <title>Alistipes onderdonkii subsp. vulgaris subsp. nov., Alistipes dispar sp. nov. and Alistipes communis sp. nov., isolated from human faeces, and creation of Alistipes onderdonkii subsp. onderdonkii subsp. nov.</title>
        <authorList>
            <person name="Sakamoto M."/>
            <person name="Ikeyama N."/>
            <person name="Ogata Y."/>
            <person name="Suda W."/>
            <person name="Iino T."/>
            <person name="Hattori M."/>
            <person name="Ohkuma M."/>
        </authorList>
    </citation>
    <scope>NUCLEOTIDE SEQUENCE [LARGE SCALE GENOMIC DNA]</scope>
    <source>
        <strain evidence="2">5CPEGH6</strain>
    </source>
</reference>